<reference evidence="10" key="1">
    <citation type="submission" date="2014-05" db="EMBL/GenBank/DDBJ databases">
        <authorList>
            <person name="Chronopoulou M."/>
        </authorList>
    </citation>
    <scope>NUCLEOTIDE SEQUENCE</scope>
    <source>
        <tissue evidence="10">Whole organism</tissue>
    </source>
</reference>
<feature type="compositionally biased region" description="Basic and acidic residues" evidence="7">
    <location>
        <begin position="432"/>
        <end position="450"/>
    </location>
</feature>
<keyword evidence="5 8" id="KW-1133">Transmembrane helix</keyword>
<dbReference type="PANTHER" id="PTHR10361:SF28">
    <property type="entry name" value="P3 PROTEIN-RELATED"/>
    <property type="match status" value="1"/>
</dbReference>
<name>A0A0K2TMC3_LEPSM</name>
<evidence type="ECO:0000256" key="8">
    <source>
        <dbReference type="SAM" id="Phobius"/>
    </source>
</evidence>
<feature type="transmembrane region" description="Helical" evidence="8">
    <location>
        <begin position="140"/>
        <end position="159"/>
    </location>
</feature>
<dbReference type="InterPro" id="IPR004710">
    <property type="entry name" value="Bilac:Na_transpt"/>
</dbReference>
<feature type="transmembrane region" description="Helical" evidence="8">
    <location>
        <begin position="242"/>
        <end position="263"/>
    </location>
</feature>
<evidence type="ECO:0000256" key="4">
    <source>
        <dbReference type="ARBA" id="ARBA00022847"/>
    </source>
</evidence>
<dbReference type="AlphaFoldDB" id="A0A0K2TMC3"/>
<dbReference type="Gene3D" id="1.20.1530.20">
    <property type="match status" value="1"/>
</dbReference>
<evidence type="ECO:0000256" key="5">
    <source>
        <dbReference type="ARBA" id="ARBA00022989"/>
    </source>
</evidence>
<dbReference type="InterPro" id="IPR038770">
    <property type="entry name" value="Na+/solute_symporter_sf"/>
</dbReference>
<evidence type="ECO:0000256" key="9">
    <source>
        <dbReference type="SAM" id="SignalP"/>
    </source>
</evidence>
<feature type="transmembrane region" description="Helical" evidence="8">
    <location>
        <begin position="366"/>
        <end position="387"/>
    </location>
</feature>
<keyword evidence="6 8" id="KW-0472">Membrane</keyword>
<dbReference type="PANTHER" id="PTHR10361">
    <property type="entry name" value="SODIUM-BILE ACID COTRANSPORTER"/>
    <property type="match status" value="1"/>
</dbReference>
<feature type="transmembrane region" description="Helical" evidence="8">
    <location>
        <begin position="399"/>
        <end position="418"/>
    </location>
</feature>
<feature type="region of interest" description="Disordered" evidence="7">
    <location>
        <begin position="432"/>
        <end position="464"/>
    </location>
</feature>
<proteinExistence type="inferred from homology"/>
<evidence type="ECO:0000256" key="6">
    <source>
        <dbReference type="ARBA" id="ARBA00023136"/>
    </source>
</evidence>
<accession>A0A0K2TMC3</accession>
<comment type="similarity">
    <text evidence="2">Belongs to the bile acid:sodium symporter (BASS) (TC 2.A.28) family.</text>
</comment>
<feature type="chain" id="PRO_5005487958" evidence="9">
    <location>
        <begin position="22"/>
        <end position="464"/>
    </location>
</feature>
<dbReference type="GO" id="GO:0015293">
    <property type="term" value="F:symporter activity"/>
    <property type="evidence" value="ECO:0007669"/>
    <property type="project" value="UniProtKB-KW"/>
</dbReference>
<organism evidence="10">
    <name type="scientific">Lepeophtheirus salmonis</name>
    <name type="common">Salmon louse</name>
    <name type="synonym">Caligus salmonis</name>
    <dbReference type="NCBI Taxonomy" id="72036"/>
    <lineage>
        <taxon>Eukaryota</taxon>
        <taxon>Metazoa</taxon>
        <taxon>Ecdysozoa</taxon>
        <taxon>Arthropoda</taxon>
        <taxon>Crustacea</taxon>
        <taxon>Multicrustacea</taxon>
        <taxon>Hexanauplia</taxon>
        <taxon>Copepoda</taxon>
        <taxon>Siphonostomatoida</taxon>
        <taxon>Caligidae</taxon>
        <taxon>Lepeophtheirus</taxon>
    </lineage>
</organism>
<sequence>MSWKECVFLFVAALFVEGVRSSSSYNISFIQPDPIRMGTDGNISLWVQYDRTGKTPQSPIEVQLNFTNQRSWAIEFNSPPLLIFQPHEIRSNLTKNISLSSVVIGIQNIQIQSKLTSDPEGTLKTQDETIQVRVIVASRLLNNIFVGVITIMVLINTINMGGQLDVVIIKEVFRKPIGPAVGFFCQFVFMPLLSYGVGCVMFDDKLFRFGLFILGTCPGGTGSNFWCILLGGDLNLSITMTFISTLAAMGMMPFWVAMLGPYLVEGTISIPYQQIIITLLSLIIPVVIGMLIRYKSKRAGQIMAKVIVPFTIILVSFIFTFGTWMNWFIFQLFTGHLVAAGFIVAISGYILGAGFAWLFRLKLPQIIAVSIETTFQNAGIAFVLLKISLEEPYGDLASVAPIAQLMLTGAPLWLVLLCKKIYDKCCKKEEAEHERVPVEDPHNEKGKHDQSIIFKPSNKGTSPA</sequence>
<dbReference type="OrthoDB" id="203097at2759"/>
<evidence type="ECO:0000256" key="1">
    <source>
        <dbReference type="ARBA" id="ARBA00004141"/>
    </source>
</evidence>
<feature type="transmembrane region" description="Helical" evidence="8">
    <location>
        <begin position="180"/>
        <end position="197"/>
    </location>
</feature>
<dbReference type="EMBL" id="HACA01009897">
    <property type="protein sequence ID" value="CDW27258.1"/>
    <property type="molecule type" value="Transcribed_RNA"/>
</dbReference>
<feature type="transmembrane region" description="Helical" evidence="8">
    <location>
        <begin position="275"/>
        <end position="294"/>
    </location>
</feature>
<comment type="subcellular location">
    <subcellularLocation>
        <location evidence="1">Membrane</location>
        <topology evidence="1">Multi-pass membrane protein</topology>
    </subcellularLocation>
</comment>
<protein>
    <submittedName>
        <fullName evidence="10">Uncharacterized protein</fullName>
    </submittedName>
</protein>
<dbReference type="InterPro" id="IPR002657">
    <property type="entry name" value="BilAc:Na_symport/Acr3"/>
</dbReference>
<feature type="transmembrane region" description="Helical" evidence="8">
    <location>
        <begin position="336"/>
        <end position="359"/>
    </location>
</feature>
<feature type="transmembrane region" description="Helical" evidence="8">
    <location>
        <begin position="306"/>
        <end position="330"/>
    </location>
</feature>
<keyword evidence="3 8" id="KW-0812">Transmembrane</keyword>
<keyword evidence="9" id="KW-0732">Signal</keyword>
<evidence type="ECO:0000256" key="3">
    <source>
        <dbReference type="ARBA" id="ARBA00022692"/>
    </source>
</evidence>
<dbReference type="Pfam" id="PF01758">
    <property type="entry name" value="SBF"/>
    <property type="match status" value="1"/>
</dbReference>
<feature type="signal peptide" evidence="9">
    <location>
        <begin position="1"/>
        <end position="21"/>
    </location>
</feature>
<evidence type="ECO:0000313" key="10">
    <source>
        <dbReference type="EMBL" id="CDW27258.1"/>
    </source>
</evidence>
<keyword evidence="4" id="KW-0769">Symport</keyword>
<evidence type="ECO:0000256" key="2">
    <source>
        <dbReference type="ARBA" id="ARBA00006528"/>
    </source>
</evidence>
<evidence type="ECO:0000256" key="7">
    <source>
        <dbReference type="SAM" id="MobiDB-lite"/>
    </source>
</evidence>
<dbReference type="GO" id="GO:0016020">
    <property type="term" value="C:membrane"/>
    <property type="evidence" value="ECO:0007669"/>
    <property type="project" value="UniProtKB-SubCell"/>
</dbReference>
<keyword evidence="4" id="KW-0813">Transport</keyword>